<proteinExistence type="predicted"/>
<dbReference type="InterPro" id="IPR033344">
    <property type="entry name" value="CURT1"/>
</dbReference>
<evidence type="ECO:0000313" key="4">
    <source>
        <dbReference type="EMBL" id="CAH9094965.1"/>
    </source>
</evidence>
<evidence type="ECO:0000256" key="1">
    <source>
        <dbReference type="ARBA" id="ARBA00004141"/>
    </source>
</evidence>
<dbReference type="AlphaFoldDB" id="A0AAV0DBS3"/>
<feature type="transmembrane region" description="Helical" evidence="2">
    <location>
        <begin position="142"/>
        <end position="163"/>
    </location>
</feature>
<evidence type="ECO:0000259" key="3">
    <source>
        <dbReference type="Pfam" id="PF14159"/>
    </source>
</evidence>
<dbReference type="PANTHER" id="PTHR33222">
    <property type="match status" value="1"/>
</dbReference>
<keyword evidence="5" id="KW-1185">Reference proteome</keyword>
<dbReference type="EMBL" id="CAMAPF010000083">
    <property type="protein sequence ID" value="CAH9094965.1"/>
    <property type="molecule type" value="Genomic_DNA"/>
</dbReference>
<keyword evidence="2" id="KW-0812">Transmembrane</keyword>
<keyword evidence="2" id="KW-0472">Membrane</keyword>
<dbReference type="Pfam" id="PF14159">
    <property type="entry name" value="CAAD"/>
    <property type="match status" value="1"/>
</dbReference>
<dbReference type="InterPro" id="IPR025564">
    <property type="entry name" value="CAAD_dom"/>
</dbReference>
<accession>A0AAV0DBS3</accession>
<feature type="domain" description="Cyanobacterial aminoacyl-tRNA synthetase CAAD" evidence="3">
    <location>
        <begin position="136"/>
        <end position="211"/>
    </location>
</feature>
<sequence>MEICTRAISNLPKSGRLFTPYYSRLSWTKNSSKFGFNPGVLQHSISSIRFVQSEETSGLTSQYQFVKAERDDILSTEDSLSVDQINALDSVQNKALQLEVNYENITKDENTEDNPLSEIQAQLSNLLKELEIEYDPENLSTLVALGGGAAVALWLMSAVVGAIDSIPLFPKLMEVVGLGYTLWFSTRYLLLKDNRDELALKVEEIKKQVIGSGRD</sequence>
<evidence type="ECO:0000256" key="2">
    <source>
        <dbReference type="SAM" id="Phobius"/>
    </source>
</evidence>
<protein>
    <recommendedName>
        <fullName evidence="3">Cyanobacterial aminoacyl-tRNA synthetase CAAD domain-containing protein</fullName>
    </recommendedName>
</protein>
<evidence type="ECO:0000313" key="5">
    <source>
        <dbReference type="Proteomes" id="UP001152523"/>
    </source>
</evidence>
<dbReference type="GO" id="GO:0009535">
    <property type="term" value="C:chloroplast thylakoid membrane"/>
    <property type="evidence" value="ECO:0007669"/>
    <property type="project" value="TreeGrafter"/>
</dbReference>
<dbReference type="Proteomes" id="UP001152523">
    <property type="component" value="Unassembled WGS sequence"/>
</dbReference>
<organism evidence="4 5">
    <name type="scientific">Cuscuta epithymum</name>
    <dbReference type="NCBI Taxonomy" id="186058"/>
    <lineage>
        <taxon>Eukaryota</taxon>
        <taxon>Viridiplantae</taxon>
        <taxon>Streptophyta</taxon>
        <taxon>Embryophyta</taxon>
        <taxon>Tracheophyta</taxon>
        <taxon>Spermatophyta</taxon>
        <taxon>Magnoliopsida</taxon>
        <taxon>eudicotyledons</taxon>
        <taxon>Gunneridae</taxon>
        <taxon>Pentapetalae</taxon>
        <taxon>asterids</taxon>
        <taxon>lamiids</taxon>
        <taxon>Solanales</taxon>
        <taxon>Convolvulaceae</taxon>
        <taxon>Cuscuteae</taxon>
        <taxon>Cuscuta</taxon>
        <taxon>Cuscuta subgen. Cuscuta</taxon>
    </lineage>
</organism>
<comment type="subcellular location">
    <subcellularLocation>
        <location evidence="1">Membrane</location>
        <topology evidence="1">Multi-pass membrane protein</topology>
    </subcellularLocation>
</comment>
<dbReference type="PANTHER" id="PTHR33222:SF2">
    <property type="entry name" value="PROTEIN CURVATURE THYLAKOID 1D, CHLOROPLASTIC"/>
    <property type="match status" value="1"/>
</dbReference>
<feature type="transmembrane region" description="Helical" evidence="2">
    <location>
        <begin position="175"/>
        <end position="191"/>
    </location>
</feature>
<keyword evidence="2" id="KW-1133">Transmembrane helix</keyword>
<reference evidence="4" key="1">
    <citation type="submission" date="2022-07" db="EMBL/GenBank/DDBJ databases">
        <authorList>
            <person name="Macas J."/>
            <person name="Novak P."/>
            <person name="Neumann P."/>
        </authorList>
    </citation>
    <scope>NUCLEOTIDE SEQUENCE</scope>
</reference>
<gene>
    <name evidence="4" type="ORF">CEPIT_LOCUS13079</name>
</gene>
<name>A0AAV0DBS3_9ASTE</name>
<comment type="caution">
    <text evidence="4">The sequence shown here is derived from an EMBL/GenBank/DDBJ whole genome shotgun (WGS) entry which is preliminary data.</text>
</comment>